<gene>
    <name evidence="7" type="ORF">BU26DRAFT_527666</name>
</gene>
<dbReference type="Pfam" id="PF01284">
    <property type="entry name" value="MARVEL"/>
    <property type="match status" value="1"/>
</dbReference>
<dbReference type="InterPro" id="IPR008253">
    <property type="entry name" value="Marvel"/>
</dbReference>
<dbReference type="PANTHER" id="PTHR28165:SF2">
    <property type="entry name" value="MARVEL DOMAIN-CONTAINING PROTEIN"/>
    <property type="match status" value="1"/>
</dbReference>
<feature type="transmembrane region" description="Helical" evidence="5">
    <location>
        <begin position="41"/>
        <end position="64"/>
    </location>
</feature>
<evidence type="ECO:0000313" key="7">
    <source>
        <dbReference type="EMBL" id="KAF2254646.1"/>
    </source>
</evidence>
<evidence type="ECO:0000256" key="4">
    <source>
        <dbReference type="ARBA" id="ARBA00023136"/>
    </source>
</evidence>
<evidence type="ECO:0000256" key="5">
    <source>
        <dbReference type="SAM" id="Phobius"/>
    </source>
</evidence>
<name>A0A6A6IWA5_9PLEO</name>
<dbReference type="GO" id="GO:0005886">
    <property type="term" value="C:plasma membrane"/>
    <property type="evidence" value="ECO:0007669"/>
    <property type="project" value="TreeGrafter"/>
</dbReference>
<evidence type="ECO:0000256" key="1">
    <source>
        <dbReference type="ARBA" id="ARBA00004141"/>
    </source>
</evidence>
<dbReference type="Proteomes" id="UP000800094">
    <property type="component" value="Unassembled WGS sequence"/>
</dbReference>
<sequence length="177" mass="18975">MPGDITKLAVRGFQIIFAAVVTGLSIDLAKGHHWGGLPVTLGYVSFVGCISLLAGFAGVAAVFVSSLQGHIEMLMDGFIMLLNLAGGVLVAVKLKGVECKDGDDQPNGLNILTNDLINGGKHGDDCYWCSFDHDPKLPSKLISRCKMNQADDAFMFLTVVVLLVSLTLTFLRMKKGY</sequence>
<feature type="domain" description="MARVEL" evidence="6">
    <location>
        <begin position="7"/>
        <end position="167"/>
    </location>
</feature>
<feature type="transmembrane region" description="Helical" evidence="5">
    <location>
        <begin position="153"/>
        <end position="171"/>
    </location>
</feature>
<organism evidence="7 8">
    <name type="scientific">Trematosphaeria pertusa</name>
    <dbReference type="NCBI Taxonomy" id="390896"/>
    <lineage>
        <taxon>Eukaryota</taxon>
        <taxon>Fungi</taxon>
        <taxon>Dikarya</taxon>
        <taxon>Ascomycota</taxon>
        <taxon>Pezizomycotina</taxon>
        <taxon>Dothideomycetes</taxon>
        <taxon>Pleosporomycetidae</taxon>
        <taxon>Pleosporales</taxon>
        <taxon>Massarineae</taxon>
        <taxon>Trematosphaeriaceae</taxon>
        <taxon>Trematosphaeria</taxon>
    </lineage>
</organism>
<evidence type="ECO:0000256" key="2">
    <source>
        <dbReference type="ARBA" id="ARBA00022692"/>
    </source>
</evidence>
<keyword evidence="4 5" id="KW-0472">Membrane</keyword>
<comment type="subcellular location">
    <subcellularLocation>
        <location evidence="1">Membrane</location>
        <topology evidence="1">Multi-pass membrane protein</topology>
    </subcellularLocation>
</comment>
<dbReference type="GeneID" id="54584125"/>
<evidence type="ECO:0000313" key="8">
    <source>
        <dbReference type="Proteomes" id="UP000800094"/>
    </source>
</evidence>
<reference evidence="7" key="1">
    <citation type="journal article" date="2020" name="Stud. Mycol.">
        <title>101 Dothideomycetes genomes: a test case for predicting lifestyles and emergence of pathogens.</title>
        <authorList>
            <person name="Haridas S."/>
            <person name="Albert R."/>
            <person name="Binder M."/>
            <person name="Bloem J."/>
            <person name="Labutti K."/>
            <person name="Salamov A."/>
            <person name="Andreopoulos B."/>
            <person name="Baker S."/>
            <person name="Barry K."/>
            <person name="Bills G."/>
            <person name="Bluhm B."/>
            <person name="Cannon C."/>
            <person name="Castanera R."/>
            <person name="Culley D."/>
            <person name="Daum C."/>
            <person name="Ezra D."/>
            <person name="Gonzalez J."/>
            <person name="Henrissat B."/>
            <person name="Kuo A."/>
            <person name="Liang C."/>
            <person name="Lipzen A."/>
            <person name="Lutzoni F."/>
            <person name="Magnuson J."/>
            <person name="Mondo S."/>
            <person name="Nolan M."/>
            <person name="Ohm R."/>
            <person name="Pangilinan J."/>
            <person name="Park H.-J."/>
            <person name="Ramirez L."/>
            <person name="Alfaro M."/>
            <person name="Sun H."/>
            <person name="Tritt A."/>
            <person name="Yoshinaga Y."/>
            <person name="Zwiers L.-H."/>
            <person name="Turgeon B."/>
            <person name="Goodwin S."/>
            <person name="Spatafora J."/>
            <person name="Crous P."/>
            <person name="Grigoriev I."/>
        </authorList>
    </citation>
    <scope>NUCLEOTIDE SEQUENCE</scope>
    <source>
        <strain evidence="7">CBS 122368</strain>
    </source>
</reference>
<keyword evidence="2 5" id="KW-0812">Transmembrane</keyword>
<dbReference type="GO" id="GO:0072659">
    <property type="term" value="P:protein localization to plasma membrane"/>
    <property type="evidence" value="ECO:0007669"/>
    <property type="project" value="TreeGrafter"/>
</dbReference>
<keyword evidence="8" id="KW-1185">Reference proteome</keyword>
<dbReference type="InterPro" id="IPR052649">
    <property type="entry name" value="NCE102-like"/>
</dbReference>
<proteinExistence type="predicted"/>
<dbReference type="EMBL" id="ML987190">
    <property type="protein sequence ID" value="KAF2254646.1"/>
    <property type="molecule type" value="Genomic_DNA"/>
</dbReference>
<dbReference type="GO" id="GO:0070941">
    <property type="term" value="P:eisosome assembly"/>
    <property type="evidence" value="ECO:0007669"/>
    <property type="project" value="TreeGrafter"/>
</dbReference>
<protein>
    <recommendedName>
        <fullName evidence="6">MARVEL domain-containing protein</fullName>
    </recommendedName>
</protein>
<evidence type="ECO:0000256" key="3">
    <source>
        <dbReference type="ARBA" id="ARBA00022989"/>
    </source>
</evidence>
<dbReference type="GO" id="GO:0032126">
    <property type="term" value="C:eisosome"/>
    <property type="evidence" value="ECO:0007669"/>
    <property type="project" value="TreeGrafter"/>
</dbReference>
<feature type="transmembrane region" description="Helical" evidence="5">
    <location>
        <begin position="12"/>
        <end position="29"/>
    </location>
</feature>
<keyword evidence="3 5" id="KW-1133">Transmembrane helix</keyword>
<dbReference type="OrthoDB" id="2017497at2759"/>
<evidence type="ECO:0000259" key="6">
    <source>
        <dbReference type="Pfam" id="PF01284"/>
    </source>
</evidence>
<dbReference type="RefSeq" id="XP_033689650.1">
    <property type="nucleotide sequence ID" value="XM_033830795.1"/>
</dbReference>
<dbReference type="AlphaFoldDB" id="A0A6A6IWA5"/>
<dbReference type="PANTHER" id="PTHR28165">
    <property type="entry name" value="NON-CLASSICAL EXPORT PROTEIN 2-RELATED"/>
    <property type="match status" value="1"/>
</dbReference>
<feature type="transmembrane region" description="Helical" evidence="5">
    <location>
        <begin position="73"/>
        <end position="92"/>
    </location>
</feature>
<accession>A0A6A6IWA5</accession>